<evidence type="ECO:0000313" key="1">
    <source>
        <dbReference type="EMBL" id="UPV75706.1"/>
    </source>
</evidence>
<dbReference type="GeneID" id="72184829"/>
<organism evidence="1 2">
    <name type="scientific">Halorussus limi</name>
    <dbReference type="NCBI Taxonomy" id="2938695"/>
    <lineage>
        <taxon>Archaea</taxon>
        <taxon>Methanobacteriati</taxon>
        <taxon>Methanobacteriota</taxon>
        <taxon>Stenosarchaea group</taxon>
        <taxon>Halobacteria</taxon>
        <taxon>Halobacteriales</taxon>
        <taxon>Haladaptataceae</taxon>
        <taxon>Halorussus</taxon>
    </lineage>
</organism>
<evidence type="ECO:0000313" key="2">
    <source>
        <dbReference type="Proteomes" id="UP000830729"/>
    </source>
</evidence>
<dbReference type="Proteomes" id="UP000830729">
    <property type="component" value="Chromosome"/>
</dbReference>
<keyword evidence="2" id="KW-1185">Reference proteome</keyword>
<gene>
    <name evidence="1" type="ORF">M0R89_06480</name>
</gene>
<dbReference type="KEGG" id="halx:M0R89_06480"/>
<name>A0A8U0HYJ4_9EURY</name>
<dbReference type="InterPro" id="IPR055951">
    <property type="entry name" value="DUF7529"/>
</dbReference>
<reference evidence="1 2" key="1">
    <citation type="submission" date="2022-04" db="EMBL/GenBank/DDBJ databases">
        <title>Diverse halophilic archaea isolated from saline environments.</title>
        <authorList>
            <person name="Cui H.-L."/>
        </authorList>
    </citation>
    <scope>NUCLEOTIDE SEQUENCE [LARGE SCALE GENOMIC DNA]</scope>
    <source>
        <strain evidence="1 2">XZYJT49</strain>
    </source>
</reference>
<protein>
    <submittedName>
        <fullName evidence="1">Uncharacterized protein</fullName>
    </submittedName>
</protein>
<accession>A0A8U0HYJ4</accession>
<proteinExistence type="predicted"/>
<dbReference type="Pfam" id="PF24373">
    <property type="entry name" value="DUF7529"/>
    <property type="match status" value="1"/>
</dbReference>
<dbReference type="RefSeq" id="WP_248651744.1">
    <property type="nucleotide sequence ID" value="NZ_CP096659.1"/>
</dbReference>
<dbReference type="EMBL" id="CP096659">
    <property type="protein sequence ID" value="UPV75706.1"/>
    <property type="molecule type" value="Genomic_DNA"/>
</dbReference>
<sequence length="195" mass="21990">MPETGDGENPDYAEQIAASAEVHKGAWQRTIDDMRAMEAELEDDGWDVVAIGAGHTAPTNPDVGETDRWGFVHVIPDNQAEEFEDAIETGKFPQYRVFRNEVQGRIFMLTQLLDPDSETAILIVGNFEMRHAPGLVKTALEEDEMYTHVQTLDETHLGSFRHDDLEKFFPNPEKYAGYDVPFDDVLDDEDAGDEE</sequence>
<dbReference type="AlphaFoldDB" id="A0A8U0HYJ4"/>